<reference evidence="7" key="1">
    <citation type="submission" date="2022-01" db="EMBL/GenBank/DDBJ databases">
        <authorList>
            <person name="King R."/>
        </authorList>
    </citation>
    <scope>NUCLEOTIDE SEQUENCE</scope>
</reference>
<accession>A0A9N9SZS9</accession>
<dbReference type="Gene3D" id="1.20.1250.20">
    <property type="entry name" value="MFS general substrate transporter like domains"/>
    <property type="match status" value="2"/>
</dbReference>
<dbReference type="AlphaFoldDB" id="A0A9N9SZS9"/>
<dbReference type="InterPro" id="IPR050382">
    <property type="entry name" value="MFS_Na/Anion_cotransporter"/>
</dbReference>
<comment type="subcellular location">
    <subcellularLocation>
        <location evidence="1">Membrane</location>
        <topology evidence="1">Multi-pass membrane protein</topology>
    </subcellularLocation>
</comment>
<dbReference type="OrthoDB" id="2985014at2759"/>
<evidence type="ECO:0000313" key="7">
    <source>
        <dbReference type="EMBL" id="CAG9832548.1"/>
    </source>
</evidence>
<evidence type="ECO:0000313" key="8">
    <source>
        <dbReference type="Proteomes" id="UP001153709"/>
    </source>
</evidence>
<keyword evidence="4 5" id="KW-0472">Membrane</keyword>
<evidence type="ECO:0000259" key="6">
    <source>
        <dbReference type="PROSITE" id="PS50850"/>
    </source>
</evidence>
<evidence type="ECO:0000256" key="2">
    <source>
        <dbReference type="ARBA" id="ARBA00022692"/>
    </source>
</evidence>
<feature type="transmembrane region" description="Helical" evidence="5">
    <location>
        <begin position="309"/>
        <end position="326"/>
    </location>
</feature>
<sequence>MSLKSRSYETIPASDEAYDAANFSNKKFMPNKGPYIGKRHWLILVLALLSETIYSVKVYMTVCIVAMTDPNASSNKDVPTYDWKNKGIILSAYMWGLAIPQLFAGWLSSRYNVKLILISMMITCSITGFLIPVAAANFGSTGVIICRLIQGMALGTINPCQFSLYGKWVPPHERCRLMGLVFSGYLIGIIVSMFLSGLLAASRFGWPLVIYIYSSIGLLWSILFACVASNSPEEHPTITKEERYYIQWSLSQNHKRKYLTPWRKILTSPCVWSNICSKAGSFFGFVLILSEISNYMKNVLKVDIKENGIYSALPYISTLVTVYLFGFISDKITARNIFSVTTTRKVFVTIGTIFPCLTLLLITLSKPEEKIKIIIAFALTVSFDMAGNLNGTGVNGVDLSPNHAGFIEGLSNQISQILSSLSPLLVDLFVSNEENNAQWNIIFYISVVIRIVSAIIFLIFGSGKVQPWNDEILVDD</sequence>
<feature type="domain" description="Major facilitator superfamily (MFS) profile" evidence="6">
    <location>
        <begin position="43"/>
        <end position="465"/>
    </location>
</feature>
<dbReference type="EMBL" id="OU898279">
    <property type="protein sequence ID" value="CAG9832548.1"/>
    <property type="molecule type" value="Genomic_DNA"/>
</dbReference>
<keyword evidence="3 5" id="KW-1133">Transmembrane helix</keyword>
<feature type="transmembrane region" description="Helical" evidence="5">
    <location>
        <begin position="87"/>
        <end position="108"/>
    </location>
</feature>
<dbReference type="GO" id="GO:0006820">
    <property type="term" value="P:monoatomic anion transport"/>
    <property type="evidence" value="ECO:0007669"/>
    <property type="project" value="TreeGrafter"/>
</dbReference>
<feature type="transmembrane region" description="Helical" evidence="5">
    <location>
        <begin position="441"/>
        <end position="460"/>
    </location>
</feature>
<dbReference type="PROSITE" id="PS50850">
    <property type="entry name" value="MFS"/>
    <property type="match status" value="1"/>
</dbReference>
<feature type="transmembrane region" description="Helical" evidence="5">
    <location>
        <begin position="265"/>
        <end position="289"/>
    </location>
</feature>
<dbReference type="PANTHER" id="PTHR11662:SF280">
    <property type="entry name" value="FI21844P1-RELATED"/>
    <property type="match status" value="1"/>
</dbReference>
<keyword evidence="8" id="KW-1185">Reference proteome</keyword>
<feature type="transmembrane region" description="Helical" evidence="5">
    <location>
        <begin position="41"/>
        <end position="67"/>
    </location>
</feature>
<name>A0A9N9SZS9_DIABA</name>
<dbReference type="GO" id="GO:0022857">
    <property type="term" value="F:transmembrane transporter activity"/>
    <property type="evidence" value="ECO:0007669"/>
    <property type="project" value="InterPro"/>
</dbReference>
<gene>
    <name evidence="7" type="ORF">DIABBA_LOCUS6015</name>
</gene>
<feature type="transmembrane region" description="Helical" evidence="5">
    <location>
        <begin position="115"/>
        <end position="136"/>
    </location>
</feature>
<feature type="transmembrane region" description="Helical" evidence="5">
    <location>
        <begin position="346"/>
        <end position="364"/>
    </location>
</feature>
<keyword evidence="2 5" id="KW-0812">Transmembrane</keyword>
<evidence type="ECO:0000256" key="1">
    <source>
        <dbReference type="ARBA" id="ARBA00004141"/>
    </source>
</evidence>
<dbReference type="InterPro" id="IPR020846">
    <property type="entry name" value="MFS_dom"/>
</dbReference>
<dbReference type="Pfam" id="PF07690">
    <property type="entry name" value="MFS_1"/>
    <property type="match status" value="1"/>
</dbReference>
<organism evidence="7 8">
    <name type="scientific">Diabrotica balteata</name>
    <name type="common">Banded cucumber beetle</name>
    <dbReference type="NCBI Taxonomy" id="107213"/>
    <lineage>
        <taxon>Eukaryota</taxon>
        <taxon>Metazoa</taxon>
        <taxon>Ecdysozoa</taxon>
        <taxon>Arthropoda</taxon>
        <taxon>Hexapoda</taxon>
        <taxon>Insecta</taxon>
        <taxon>Pterygota</taxon>
        <taxon>Neoptera</taxon>
        <taxon>Endopterygota</taxon>
        <taxon>Coleoptera</taxon>
        <taxon>Polyphaga</taxon>
        <taxon>Cucujiformia</taxon>
        <taxon>Chrysomeloidea</taxon>
        <taxon>Chrysomelidae</taxon>
        <taxon>Galerucinae</taxon>
        <taxon>Diabroticina</taxon>
        <taxon>Diabroticites</taxon>
        <taxon>Diabrotica</taxon>
    </lineage>
</organism>
<protein>
    <recommendedName>
        <fullName evidence="6">Major facilitator superfamily (MFS) profile domain-containing protein</fullName>
    </recommendedName>
</protein>
<feature type="transmembrane region" description="Helical" evidence="5">
    <location>
        <begin position="177"/>
        <end position="202"/>
    </location>
</feature>
<dbReference type="FunFam" id="1.20.1250.20:FF:000532">
    <property type="entry name" value="SLC (SoLute Carrier) homolog"/>
    <property type="match status" value="1"/>
</dbReference>
<evidence type="ECO:0000256" key="3">
    <source>
        <dbReference type="ARBA" id="ARBA00022989"/>
    </source>
</evidence>
<dbReference type="SUPFAM" id="SSF103473">
    <property type="entry name" value="MFS general substrate transporter"/>
    <property type="match status" value="1"/>
</dbReference>
<evidence type="ECO:0000256" key="5">
    <source>
        <dbReference type="SAM" id="Phobius"/>
    </source>
</evidence>
<dbReference type="InterPro" id="IPR036259">
    <property type="entry name" value="MFS_trans_sf"/>
</dbReference>
<dbReference type="Proteomes" id="UP001153709">
    <property type="component" value="Chromosome 4"/>
</dbReference>
<dbReference type="GO" id="GO:0016020">
    <property type="term" value="C:membrane"/>
    <property type="evidence" value="ECO:0007669"/>
    <property type="project" value="UniProtKB-SubCell"/>
</dbReference>
<feature type="transmembrane region" description="Helical" evidence="5">
    <location>
        <begin position="142"/>
        <end position="165"/>
    </location>
</feature>
<dbReference type="InterPro" id="IPR011701">
    <property type="entry name" value="MFS"/>
</dbReference>
<proteinExistence type="predicted"/>
<evidence type="ECO:0000256" key="4">
    <source>
        <dbReference type="ARBA" id="ARBA00023136"/>
    </source>
</evidence>
<dbReference type="PANTHER" id="PTHR11662">
    <property type="entry name" value="SOLUTE CARRIER FAMILY 17"/>
    <property type="match status" value="1"/>
</dbReference>
<feature type="transmembrane region" description="Helical" evidence="5">
    <location>
        <begin position="208"/>
        <end position="228"/>
    </location>
</feature>